<dbReference type="Gene3D" id="3.30.200.20">
    <property type="entry name" value="Phosphorylase Kinase, domain 1"/>
    <property type="match status" value="1"/>
</dbReference>
<evidence type="ECO:0000256" key="15">
    <source>
        <dbReference type="ARBA" id="ARBA00022842"/>
    </source>
</evidence>
<evidence type="ECO:0000256" key="19">
    <source>
        <dbReference type="PIRSR" id="PIRSR038147-1"/>
    </source>
</evidence>
<evidence type="ECO:0000313" key="25">
    <source>
        <dbReference type="EMBL" id="RLN57148.1"/>
    </source>
</evidence>
<proteinExistence type="inferred from homology"/>
<dbReference type="CDD" id="cd05147">
    <property type="entry name" value="RIO1_euk"/>
    <property type="match status" value="1"/>
</dbReference>
<feature type="active site" description="4-aspartylphosphate intermediate" evidence="19">
    <location>
        <position position="223"/>
    </location>
</feature>
<dbReference type="InterPro" id="IPR017407">
    <property type="entry name" value="Ser/Thr_kinase_Rio1"/>
</dbReference>
<sequence length="485" mass="56762">MKDEDDFRLSKAAENQLTRTLRNEESGRIRHTGRDDRATTEQVLDPRTRMILYKMLNHGIVTEINGCLSTGKEANVYHARMPDGREGAIKVYKTSILVFKDREKYVTGEFRFRHGYSKSNPRKMVKLWAEKEMRNLRRLRDAGIYCPAPILLRSHVLLMDFIGHDGWAAPRLKDAKISDTRYRECYIYCIKMMRTMYQKCRLVHGDLSEYNILYYQGQLYFIDVSQSVEHEHPSANDFLRKDCRNIADYFHKTGALNPMTTQELFDFVTDPRIADEYVDAHLDEIQRMIADRPVERTNEEQVDEAVFMSTFIPRSLGEVLHSEREQLAYQEGTMEKSLVTAISRLEVGQVATPAPVMQGTRVMDLLDEEDDQELDSSDEDDDNEDADSDDADFDSDYEEEEEEEEEEGTATERAALTDEQRAAYRQEKREEREKQKALDKLNKKTRKQETKEERKVKRQTKIPKHVKKRHKKLSHQKNRARHGTA</sequence>
<evidence type="ECO:0000313" key="26">
    <source>
        <dbReference type="Proteomes" id="UP000277300"/>
    </source>
</evidence>
<keyword evidence="15" id="KW-0460">Magnesium</keyword>
<keyword evidence="10" id="KW-0479">Metal-binding</keyword>
<dbReference type="InterPro" id="IPR000687">
    <property type="entry name" value="RIO_kinase"/>
</dbReference>
<dbReference type="InterPro" id="IPR018934">
    <property type="entry name" value="RIO_dom"/>
</dbReference>
<dbReference type="EMBL" id="MBDO02000325">
    <property type="protein sequence ID" value="RLN57148.1"/>
    <property type="molecule type" value="Genomic_DNA"/>
</dbReference>
<feature type="region of interest" description="Disordered" evidence="22">
    <location>
        <begin position="370"/>
        <end position="485"/>
    </location>
</feature>
<evidence type="ECO:0000256" key="2">
    <source>
        <dbReference type="ARBA" id="ARBA00004496"/>
    </source>
</evidence>
<dbReference type="GO" id="GO:0046872">
    <property type="term" value="F:metal ion binding"/>
    <property type="evidence" value="ECO:0007669"/>
    <property type="project" value="UniProtKB-KW"/>
</dbReference>
<dbReference type="Gene3D" id="1.10.510.10">
    <property type="entry name" value="Transferase(Phosphotransferase) domain 1"/>
    <property type="match status" value="1"/>
</dbReference>
<evidence type="ECO:0000256" key="12">
    <source>
        <dbReference type="ARBA" id="ARBA00022777"/>
    </source>
</evidence>
<keyword evidence="13" id="KW-0378">Hydrolase</keyword>
<dbReference type="SMART" id="SM00090">
    <property type="entry name" value="RIO"/>
    <property type="match status" value="1"/>
</dbReference>
<dbReference type="GO" id="GO:0005524">
    <property type="term" value="F:ATP binding"/>
    <property type="evidence" value="ECO:0007669"/>
    <property type="project" value="UniProtKB-KW"/>
</dbReference>
<evidence type="ECO:0000256" key="21">
    <source>
        <dbReference type="PIRSR" id="PIRSR038147-3"/>
    </source>
</evidence>
<feature type="binding site" evidence="21">
    <location>
        <position position="223"/>
    </location>
    <ligand>
        <name>Mg(2+)</name>
        <dbReference type="ChEBI" id="CHEBI:18420"/>
    </ligand>
</feature>
<evidence type="ECO:0000256" key="22">
    <source>
        <dbReference type="SAM" id="MobiDB-lite"/>
    </source>
</evidence>
<evidence type="ECO:0000256" key="4">
    <source>
        <dbReference type="ARBA" id="ARBA00012513"/>
    </source>
</evidence>
<feature type="domain" description="RIO kinase" evidence="23">
    <location>
        <begin position="33"/>
        <end position="270"/>
    </location>
</feature>
<feature type="compositionally biased region" description="Basic residues" evidence="22">
    <location>
        <begin position="456"/>
        <end position="485"/>
    </location>
</feature>
<dbReference type="PROSITE" id="PS01245">
    <property type="entry name" value="RIO1"/>
    <property type="match status" value="1"/>
</dbReference>
<keyword evidence="7" id="KW-0690">Ribosome biogenesis</keyword>
<dbReference type="GO" id="GO:0005737">
    <property type="term" value="C:cytoplasm"/>
    <property type="evidence" value="ECO:0007669"/>
    <property type="project" value="UniProtKB-SubCell"/>
</dbReference>
<dbReference type="Proteomes" id="UP000277300">
    <property type="component" value="Unassembled WGS sequence"/>
</dbReference>
<dbReference type="SUPFAM" id="SSF56112">
    <property type="entry name" value="Protein kinase-like (PK-like)"/>
    <property type="match status" value="1"/>
</dbReference>
<dbReference type="OrthoDB" id="205248at2759"/>
<evidence type="ECO:0000256" key="17">
    <source>
        <dbReference type="ARBA" id="ARBA00048679"/>
    </source>
</evidence>
<comment type="subcellular location">
    <subcellularLocation>
        <location evidence="2">Cytoplasm</location>
    </subcellularLocation>
</comment>
<evidence type="ECO:0000256" key="18">
    <source>
        <dbReference type="ARBA" id="ARBA00068838"/>
    </source>
</evidence>
<evidence type="ECO:0000256" key="11">
    <source>
        <dbReference type="ARBA" id="ARBA00022741"/>
    </source>
</evidence>
<keyword evidence="12" id="KW-0418">Kinase</keyword>
<evidence type="ECO:0000256" key="16">
    <source>
        <dbReference type="ARBA" id="ARBA00047899"/>
    </source>
</evidence>
<feature type="binding site" evidence="20">
    <location>
        <position position="162"/>
    </location>
    <ligand>
        <name>ATP</name>
        <dbReference type="ChEBI" id="CHEBI:30616"/>
    </ligand>
</feature>
<feature type="compositionally biased region" description="Acidic residues" evidence="22">
    <location>
        <begin position="370"/>
        <end position="409"/>
    </location>
</feature>
<feature type="active site" description="Proton acceptor" evidence="19">
    <location>
        <position position="206"/>
    </location>
</feature>
<keyword evidence="8" id="KW-0723">Serine/threonine-protein kinase</keyword>
<dbReference type="PANTHER" id="PTHR45723">
    <property type="entry name" value="SERINE/THREONINE-PROTEIN KINASE RIO1"/>
    <property type="match status" value="1"/>
</dbReference>
<feature type="binding site" evidence="20">
    <location>
        <position position="90"/>
    </location>
    <ligand>
        <name>ATP</name>
        <dbReference type="ChEBI" id="CHEBI:30616"/>
    </ligand>
</feature>
<comment type="caution">
    <text evidence="25">The sequence shown here is derived from an EMBL/GenBank/DDBJ whole genome shotgun (WGS) entry which is preliminary data.</text>
</comment>
<evidence type="ECO:0000313" key="24">
    <source>
        <dbReference type="EMBL" id="RLN51891.1"/>
    </source>
</evidence>
<evidence type="ECO:0000256" key="1">
    <source>
        <dbReference type="ARBA" id="ARBA00001946"/>
    </source>
</evidence>
<dbReference type="GO" id="GO:0016787">
    <property type="term" value="F:hydrolase activity"/>
    <property type="evidence" value="ECO:0007669"/>
    <property type="project" value="UniProtKB-KW"/>
</dbReference>
<evidence type="ECO:0000256" key="9">
    <source>
        <dbReference type="ARBA" id="ARBA00022679"/>
    </source>
</evidence>
<evidence type="ECO:0000256" key="8">
    <source>
        <dbReference type="ARBA" id="ARBA00022527"/>
    </source>
</evidence>
<evidence type="ECO:0000256" key="7">
    <source>
        <dbReference type="ARBA" id="ARBA00022517"/>
    </source>
</evidence>
<keyword evidence="11 20" id="KW-0547">Nucleotide-binding</keyword>
<protein>
    <recommendedName>
        <fullName evidence="5">Serine/threonine-protein kinase RIO1</fullName>
        <ecNumber evidence="4">2.7.11.1</ecNumber>
    </recommendedName>
    <alternativeName>
        <fullName evidence="18">Serine/threonine-protein kinase rio1</fullName>
    </alternativeName>
</protein>
<organism evidence="25 26">
    <name type="scientific">Phytophthora kernoviae</name>
    <dbReference type="NCBI Taxonomy" id="325452"/>
    <lineage>
        <taxon>Eukaryota</taxon>
        <taxon>Sar</taxon>
        <taxon>Stramenopiles</taxon>
        <taxon>Oomycota</taxon>
        <taxon>Peronosporomycetes</taxon>
        <taxon>Peronosporales</taxon>
        <taxon>Peronosporaceae</taxon>
        <taxon>Phytophthora</taxon>
    </lineage>
</organism>
<comment type="cofactor">
    <cofactor evidence="1 21">
        <name>Mg(2+)</name>
        <dbReference type="ChEBI" id="CHEBI:18420"/>
    </cofactor>
</comment>
<evidence type="ECO:0000256" key="3">
    <source>
        <dbReference type="ARBA" id="ARBA00009196"/>
    </source>
</evidence>
<keyword evidence="6" id="KW-0963">Cytoplasm</keyword>
<dbReference type="FunFam" id="3.30.200.20:FF:000148">
    <property type="entry name" value="Serine/threonine-protein kinase RIO1"/>
    <property type="match status" value="1"/>
</dbReference>
<reference evidence="26 27" key="1">
    <citation type="submission" date="2018-07" db="EMBL/GenBank/DDBJ databases">
        <title>Genome sequencing of oomycete isolates from Chile give support for New Zealand origin for Phytophthora kernoviae and make available the first Nothophytophthora sp. genome.</title>
        <authorList>
            <person name="Studholme D.J."/>
            <person name="Sanfuentes E."/>
            <person name="Panda P."/>
            <person name="Hill R."/>
            <person name="Sambles C."/>
            <person name="Grant M."/>
            <person name="Williams N.M."/>
            <person name="Mcdougal R.L."/>
        </authorList>
    </citation>
    <scope>NUCLEOTIDE SEQUENCE [LARGE SCALE GENOMIC DNA]</scope>
    <source>
        <strain evidence="25">Chile6</strain>
        <strain evidence="24">Chile7</strain>
    </source>
</reference>
<dbReference type="GO" id="GO:0042254">
    <property type="term" value="P:ribosome biogenesis"/>
    <property type="evidence" value="ECO:0007669"/>
    <property type="project" value="UniProtKB-KW"/>
</dbReference>
<evidence type="ECO:0000256" key="14">
    <source>
        <dbReference type="ARBA" id="ARBA00022840"/>
    </source>
</evidence>
<evidence type="ECO:0000313" key="27">
    <source>
        <dbReference type="Proteomes" id="UP000284657"/>
    </source>
</evidence>
<evidence type="ECO:0000256" key="10">
    <source>
        <dbReference type="ARBA" id="ARBA00022723"/>
    </source>
</evidence>
<evidence type="ECO:0000256" key="5">
    <source>
        <dbReference type="ARBA" id="ARBA00016038"/>
    </source>
</evidence>
<accession>A0A3F2RHJ2</accession>
<gene>
    <name evidence="24" type="ORF">BBJ29_005764</name>
    <name evidence="25" type="ORF">BBP00_00007652</name>
</gene>
<dbReference type="EMBL" id="MBAD02001778">
    <property type="protein sequence ID" value="RLN51891.1"/>
    <property type="molecule type" value="Genomic_DNA"/>
</dbReference>
<comment type="catalytic activity">
    <reaction evidence="16">
        <text>L-threonyl-[protein] + ATP = O-phospho-L-threonyl-[protein] + ADP + H(+)</text>
        <dbReference type="Rhea" id="RHEA:46608"/>
        <dbReference type="Rhea" id="RHEA-COMP:11060"/>
        <dbReference type="Rhea" id="RHEA-COMP:11605"/>
        <dbReference type="ChEBI" id="CHEBI:15378"/>
        <dbReference type="ChEBI" id="CHEBI:30013"/>
        <dbReference type="ChEBI" id="CHEBI:30616"/>
        <dbReference type="ChEBI" id="CHEBI:61977"/>
        <dbReference type="ChEBI" id="CHEBI:456216"/>
        <dbReference type="EC" id="2.7.11.1"/>
    </reaction>
</comment>
<dbReference type="EC" id="2.7.11.1" evidence="4"/>
<comment type="catalytic activity">
    <reaction evidence="17">
        <text>L-seryl-[protein] + ATP = O-phospho-L-seryl-[protein] + ADP + H(+)</text>
        <dbReference type="Rhea" id="RHEA:17989"/>
        <dbReference type="Rhea" id="RHEA-COMP:9863"/>
        <dbReference type="Rhea" id="RHEA-COMP:11604"/>
        <dbReference type="ChEBI" id="CHEBI:15378"/>
        <dbReference type="ChEBI" id="CHEBI:29999"/>
        <dbReference type="ChEBI" id="CHEBI:30616"/>
        <dbReference type="ChEBI" id="CHEBI:83421"/>
        <dbReference type="ChEBI" id="CHEBI:456216"/>
        <dbReference type="EC" id="2.7.11.1"/>
    </reaction>
</comment>
<dbReference type="AlphaFoldDB" id="A0A3F2RHJ2"/>
<comment type="similarity">
    <text evidence="3">Belongs to the protein kinase superfamily. RIO-type Ser/Thr kinase family.</text>
</comment>
<name>A0A3F2RHJ2_9STRA</name>
<dbReference type="InterPro" id="IPR011009">
    <property type="entry name" value="Kinase-like_dom_sf"/>
</dbReference>
<keyword evidence="14 20" id="KW-0067">ATP-binding</keyword>
<feature type="compositionally biased region" description="Basic and acidic residues" evidence="22">
    <location>
        <begin position="415"/>
        <end position="455"/>
    </location>
</feature>
<evidence type="ECO:0000256" key="6">
    <source>
        <dbReference type="ARBA" id="ARBA00022490"/>
    </source>
</evidence>
<feature type="binding site" evidence="21">
    <location>
        <position position="211"/>
    </location>
    <ligand>
        <name>Mg(2+)</name>
        <dbReference type="ChEBI" id="CHEBI:18420"/>
    </ligand>
</feature>
<dbReference type="InterPro" id="IPR051272">
    <property type="entry name" value="RIO-type_Ser/Thr_kinase"/>
</dbReference>
<dbReference type="Pfam" id="PF01163">
    <property type="entry name" value="RIO1"/>
    <property type="match status" value="1"/>
</dbReference>
<keyword evidence="9" id="KW-0808">Transferase</keyword>
<evidence type="ECO:0000256" key="20">
    <source>
        <dbReference type="PIRSR" id="PIRSR038147-2"/>
    </source>
</evidence>
<dbReference type="GO" id="GO:0004674">
    <property type="term" value="F:protein serine/threonine kinase activity"/>
    <property type="evidence" value="ECO:0007669"/>
    <property type="project" value="UniProtKB-KW"/>
</dbReference>
<evidence type="ECO:0000256" key="13">
    <source>
        <dbReference type="ARBA" id="ARBA00022801"/>
    </source>
</evidence>
<dbReference type="InterPro" id="IPR018935">
    <property type="entry name" value="RIO_kinase_CS"/>
</dbReference>
<dbReference type="PIRSF" id="PIRSF038147">
    <property type="entry name" value="Ser/Thr_PK_RIO1"/>
    <property type="match status" value="1"/>
</dbReference>
<dbReference type="Proteomes" id="UP000284657">
    <property type="component" value="Unassembled WGS sequence"/>
</dbReference>
<evidence type="ECO:0000259" key="23">
    <source>
        <dbReference type="SMART" id="SM00090"/>
    </source>
</evidence>